<evidence type="ECO:0000256" key="2">
    <source>
        <dbReference type="ARBA" id="ARBA00012438"/>
    </source>
</evidence>
<name>A0ABX8TLI1_9CAUL</name>
<feature type="compositionally biased region" description="Acidic residues" evidence="6">
    <location>
        <begin position="528"/>
        <end position="538"/>
    </location>
</feature>
<comment type="catalytic activity">
    <reaction evidence="1">
        <text>ATP + protein L-histidine = ADP + protein N-phospho-L-histidine.</text>
        <dbReference type="EC" id="2.7.13.3"/>
    </reaction>
</comment>
<dbReference type="CDD" id="cd04598">
    <property type="entry name" value="CBS_pair_GGDEF_EAL"/>
    <property type="match status" value="1"/>
</dbReference>
<evidence type="ECO:0000313" key="9">
    <source>
        <dbReference type="EMBL" id="QYC12052.1"/>
    </source>
</evidence>
<evidence type="ECO:0000256" key="6">
    <source>
        <dbReference type="SAM" id="MobiDB-lite"/>
    </source>
</evidence>
<dbReference type="PANTHER" id="PTHR43047">
    <property type="entry name" value="TWO-COMPONENT HISTIDINE PROTEIN KINASE"/>
    <property type="match status" value="1"/>
</dbReference>
<evidence type="ECO:0000259" key="7">
    <source>
        <dbReference type="PROSITE" id="PS50109"/>
    </source>
</evidence>
<proteinExistence type="predicted"/>
<keyword evidence="4" id="KW-0418">Kinase</keyword>
<evidence type="ECO:0000256" key="3">
    <source>
        <dbReference type="ARBA" id="ARBA00022679"/>
    </source>
</evidence>
<dbReference type="SMART" id="SM00448">
    <property type="entry name" value="REC"/>
    <property type="match status" value="1"/>
</dbReference>
<feature type="domain" description="Response regulatory" evidence="8">
    <location>
        <begin position="405"/>
        <end position="522"/>
    </location>
</feature>
<reference evidence="9 10" key="1">
    <citation type="submission" date="2021-07" db="EMBL/GenBank/DDBJ databases">
        <title>Isolation and characterization of bacteria from a gold mining with a capacity of golden bioaccumulation.</title>
        <authorList>
            <person name="Yang X.J."/>
        </authorList>
    </citation>
    <scope>NUCLEOTIDE SEQUENCE [LARGE SCALE GENOMIC DNA]</scope>
    <source>
        <strain evidence="9 10">Au29</strain>
    </source>
</reference>
<evidence type="ECO:0000313" key="10">
    <source>
        <dbReference type="Proteomes" id="UP000824334"/>
    </source>
</evidence>
<feature type="region of interest" description="Disordered" evidence="6">
    <location>
        <begin position="523"/>
        <end position="548"/>
    </location>
</feature>
<dbReference type="EC" id="2.7.13.3" evidence="2"/>
<evidence type="ECO:0000256" key="5">
    <source>
        <dbReference type="PROSITE-ProRule" id="PRU00169"/>
    </source>
</evidence>
<dbReference type="Pfam" id="PF02518">
    <property type="entry name" value="HATPase_c"/>
    <property type="match status" value="1"/>
</dbReference>
<dbReference type="PROSITE" id="PS50109">
    <property type="entry name" value="HIS_KIN"/>
    <property type="match status" value="1"/>
</dbReference>
<evidence type="ECO:0000259" key="8">
    <source>
        <dbReference type="PROSITE" id="PS50110"/>
    </source>
</evidence>
<feature type="modified residue" description="4-aspartylphosphate" evidence="5">
    <location>
        <position position="454"/>
    </location>
</feature>
<evidence type="ECO:0000256" key="4">
    <source>
        <dbReference type="ARBA" id="ARBA00022777"/>
    </source>
</evidence>
<dbReference type="CDD" id="cd00082">
    <property type="entry name" value="HisKA"/>
    <property type="match status" value="1"/>
</dbReference>
<dbReference type="InterPro" id="IPR003594">
    <property type="entry name" value="HATPase_dom"/>
</dbReference>
<dbReference type="CDD" id="cd17546">
    <property type="entry name" value="REC_hyHK_CKI1_RcsC-like"/>
    <property type="match status" value="1"/>
</dbReference>
<dbReference type="EMBL" id="CP080034">
    <property type="protein sequence ID" value="QYC12052.1"/>
    <property type="molecule type" value="Genomic_DNA"/>
</dbReference>
<dbReference type="PROSITE" id="PS50110">
    <property type="entry name" value="RESPONSE_REGULATORY"/>
    <property type="match status" value="1"/>
</dbReference>
<organism evidence="9 10">
    <name type="scientific">Brevundimonas nasdae</name>
    <dbReference type="NCBI Taxonomy" id="172043"/>
    <lineage>
        <taxon>Bacteria</taxon>
        <taxon>Pseudomonadati</taxon>
        <taxon>Pseudomonadota</taxon>
        <taxon>Alphaproteobacteria</taxon>
        <taxon>Caulobacterales</taxon>
        <taxon>Caulobacteraceae</taxon>
        <taxon>Brevundimonas</taxon>
    </lineage>
</organism>
<dbReference type="InterPro" id="IPR003661">
    <property type="entry name" value="HisK_dim/P_dom"/>
</dbReference>
<dbReference type="RefSeq" id="WP_219354498.1">
    <property type="nucleotide sequence ID" value="NZ_CP080034.1"/>
</dbReference>
<feature type="domain" description="Histidine kinase" evidence="7">
    <location>
        <begin position="166"/>
        <end position="381"/>
    </location>
</feature>
<gene>
    <name evidence="9" type="ORF">KWG56_08990</name>
</gene>
<dbReference type="PANTHER" id="PTHR43047:SF64">
    <property type="entry name" value="HISTIDINE KINASE CONTAINING CHEY-HOMOLOGOUS RECEIVER DOMAIN AND PAS DOMAIN-RELATED"/>
    <property type="match status" value="1"/>
</dbReference>
<dbReference type="InterPro" id="IPR001789">
    <property type="entry name" value="Sig_transdc_resp-reg_receiver"/>
</dbReference>
<protein>
    <recommendedName>
        <fullName evidence="2">histidine kinase</fullName>
        <ecNumber evidence="2">2.7.13.3</ecNumber>
    </recommendedName>
</protein>
<keyword evidence="5" id="KW-0597">Phosphoprotein</keyword>
<keyword evidence="3" id="KW-0808">Transferase</keyword>
<dbReference type="Pfam" id="PF00072">
    <property type="entry name" value="Response_reg"/>
    <property type="match status" value="1"/>
</dbReference>
<sequence length="548" mass="59419">MPTIETLAERPEPVAPTIYGSEVLARFEREPDTLVIPVLEDGVPVGLVERSAFLEKMASRLGHALYDARPISNAMDPEPAVVEADVRIETFCDVMLKGGPSALLRGFLITKNGRYHGVGTAASLLQAVNNRQREQNRELAAQAAVLSDTKTQALSAARAKSQFLGIMSHELRTPMNGVLAVAELLRRQPLTETAQAHLQTIVDSSETLLRILQDALDLAKAEAGELELQSAPTPLRALMDDIQAMWEPRASQDGVTLLVGYEGDTELVANIDGVRLKQVFANLVGNALKFARNGVVEARLKAWVEGNQVRMEARVRDDGPGVDMDRVDTLFEPFVHGSGPDGAGLGLSICRQVIERMNGRIWAENNQGRGATFAFDLTAERAFVETEEESNVAALSDLQLQSAPHILIVDDNATNRVVAQALCEMFGCSSELAEDGLEALEMVQKRAFDMVLMDIKMPRMDGVQATQAIRALPGKLGRLPIVALTANADPDDAKHYLSIGMAAVVEKPIKPERLRMAMNAALTSTASSEEDGEAADPEDALRSGRRFA</sequence>
<dbReference type="InterPro" id="IPR005467">
    <property type="entry name" value="His_kinase_dom"/>
</dbReference>
<dbReference type="GeneID" id="94375400"/>
<dbReference type="SMART" id="SM00388">
    <property type="entry name" value="HisKA"/>
    <property type="match status" value="1"/>
</dbReference>
<dbReference type="SMART" id="SM00387">
    <property type="entry name" value="HATPase_c"/>
    <property type="match status" value="1"/>
</dbReference>
<evidence type="ECO:0000256" key="1">
    <source>
        <dbReference type="ARBA" id="ARBA00000085"/>
    </source>
</evidence>
<dbReference type="Pfam" id="PF00512">
    <property type="entry name" value="HisKA"/>
    <property type="match status" value="1"/>
</dbReference>
<keyword evidence="10" id="KW-1185">Reference proteome</keyword>
<accession>A0ABX8TLI1</accession>
<dbReference type="Proteomes" id="UP000824334">
    <property type="component" value="Chromosome"/>
</dbReference>